<dbReference type="EMBL" id="JABSTU010000007">
    <property type="protein sequence ID" value="KAH8026094.1"/>
    <property type="molecule type" value="Genomic_DNA"/>
</dbReference>
<gene>
    <name evidence="2" type="ORF">HPB51_015443</name>
</gene>
<feature type="transmembrane region" description="Helical" evidence="1">
    <location>
        <begin position="354"/>
        <end position="376"/>
    </location>
</feature>
<dbReference type="PANTHER" id="PTHR38337:SF1">
    <property type="entry name" value="GUSTATORY RECEPTOR"/>
    <property type="match status" value="1"/>
</dbReference>
<organism evidence="2 3">
    <name type="scientific">Rhipicephalus microplus</name>
    <name type="common">Cattle tick</name>
    <name type="synonym">Boophilus microplus</name>
    <dbReference type="NCBI Taxonomy" id="6941"/>
    <lineage>
        <taxon>Eukaryota</taxon>
        <taxon>Metazoa</taxon>
        <taxon>Ecdysozoa</taxon>
        <taxon>Arthropoda</taxon>
        <taxon>Chelicerata</taxon>
        <taxon>Arachnida</taxon>
        <taxon>Acari</taxon>
        <taxon>Parasitiformes</taxon>
        <taxon>Ixodida</taxon>
        <taxon>Ixodoidea</taxon>
        <taxon>Ixodidae</taxon>
        <taxon>Rhipicephalinae</taxon>
        <taxon>Rhipicephalus</taxon>
        <taxon>Boophilus</taxon>
    </lineage>
</organism>
<dbReference type="AlphaFoldDB" id="A0A9J6DVR5"/>
<keyword evidence="3" id="KW-1185">Reference proteome</keyword>
<protein>
    <submittedName>
        <fullName evidence="2">Uncharacterized protein</fullName>
    </submittedName>
</protein>
<name>A0A9J6DVR5_RHIMP</name>
<feature type="transmembrane region" description="Helical" evidence="1">
    <location>
        <begin position="254"/>
        <end position="280"/>
    </location>
</feature>
<keyword evidence="1" id="KW-1133">Transmembrane helix</keyword>
<dbReference type="Proteomes" id="UP000821866">
    <property type="component" value="Unassembled WGS sequence"/>
</dbReference>
<sequence>MEILVTPAEDAPMVVTSAQEAACTTNEPDLKDELRLSSESSRASPSFPIVCGNAGYVTVRPSIFLDMHVPMEVSTSVVLSFCQRNVLRHYYRLLAVVGWRPLVDTSEHVRCQPVLQTLNVMHNIVVFVVLVLGHVLQYTACFRRDGIISYRSQAVGSANNEFVHAKGMTCGSSSFAVYVLPANDADGSVRHRPDAHALPRELSSSSLSVEKVFLQLTPTDVWNCRKETHHATSARRLRRRHPLDRSEDDQEAHYFLLGALVAMLLFRDVVSMTLATSYAIHCQLLLVYLQNISQAVRERRITFWSSSAASRKRARASATSTGDRPSQVTVQTIWVTSRMVVCFYALMGTPWTHWIRFLAAWLNVFVWLSLVLIPLVQASRLSSTCRHVRELGPELTARPFVYRDVPQSELDSVPPLHDFAEDAGEALRPADHETHGYIRVPVHSNQLVHMRAAGHRSFQALTLIALGRR</sequence>
<feature type="transmembrane region" description="Helical" evidence="1">
    <location>
        <begin position="120"/>
        <end position="141"/>
    </location>
</feature>
<accession>A0A9J6DVR5</accession>
<evidence type="ECO:0000313" key="3">
    <source>
        <dbReference type="Proteomes" id="UP000821866"/>
    </source>
</evidence>
<proteinExistence type="predicted"/>
<keyword evidence="1" id="KW-0812">Transmembrane</keyword>
<comment type="caution">
    <text evidence="2">The sequence shown here is derived from an EMBL/GenBank/DDBJ whole genome shotgun (WGS) entry which is preliminary data.</text>
</comment>
<evidence type="ECO:0000256" key="1">
    <source>
        <dbReference type="SAM" id="Phobius"/>
    </source>
</evidence>
<dbReference type="PANTHER" id="PTHR38337">
    <property type="entry name" value="AGAP010540-PA"/>
    <property type="match status" value="1"/>
</dbReference>
<keyword evidence="1" id="KW-0472">Membrane</keyword>
<reference evidence="2" key="2">
    <citation type="submission" date="2021-09" db="EMBL/GenBank/DDBJ databases">
        <authorList>
            <person name="Jia N."/>
            <person name="Wang J."/>
            <person name="Shi W."/>
            <person name="Du L."/>
            <person name="Sun Y."/>
            <person name="Zhan W."/>
            <person name="Jiang J."/>
            <person name="Wang Q."/>
            <person name="Zhang B."/>
            <person name="Ji P."/>
            <person name="Sakyi L.B."/>
            <person name="Cui X."/>
            <person name="Yuan T."/>
            <person name="Jiang B."/>
            <person name="Yang W."/>
            <person name="Lam T.T.-Y."/>
            <person name="Chang Q."/>
            <person name="Ding S."/>
            <person name="Wang X."/>
            <person name="Zhu J."/>
            <person name="Ruan X."/>
            <person name="Zhao L."/>
            <person name="Wei J."/>
            <person name="Que T."/>
            <person name="Du C."/>
            <person name="Cheng J."/>
            <person name="Dai P."/>
            <person name="Han X."/>
            <person name="Huang E."/>
            <person name="Gao Y."/>
            <person name="Liu J."/>
            <person name="Shao H."/>
            <person name="Ye R."/>
            <person name="Li L."/>
            <person name="Wei W."/>
            <person name="Wang X."/>
            <person name="Wang C."/>
            <person name="Huo Q."/>
            <person name="Li W."/>
            <person name="Guo W."/>
            <person name="Chen H."/>
            <person name="Chen S."/>
            <person name="Zhou L."/>
            <person name="Zhou L."/>
            <person name="Ni X."/>
            <person name="Tian J."/>
            <person name="Zhou Y."/>
            <person name="Sheng Y."/>
            <person name="Liu T."/>
            <person name="Pan Y."/>
            <person name="Xia L."/>
            <person name="Li J."/>
            <person name="Zhao F."/>
            <person name="Cao W."/>
        </authorList>
    </citation>
    <scope>NUCLEOTIDE SEQUENCE</scope>
    <source>
        <strain evidence="2">Rmic-2018</strain>
        <tissue evidence="2">Larvae</tissue>
    </source>
</reference>
<dbReference type="VEuPathDB" id="VectorBase:LOC119161617"/>
<reference evidence="2" key="1">
    <citation type="journal article" date="2020" name="Cell">
        <title>Large-Scale Comparative Analyses of Tick Genomes Elucidate Their Genetic Diversity and Vector Capacities.</title>
        <authorList>
            <consortium name="Tick Genome and Microbiome Consortium (TIGMIC)"/>
            <person name="Jia N."/>
            <person name="Wang J."/>
            <person name="Shi W."/>
            <person name="Du L."/>
            <person name="Sun Y."/>
            <person name="Zhan W."/>
            <person name="Jiang J.F."/>
            <person name="Wang Q."/>
            <person name="Zhang B."/>
            <person name="Ji P."/>
            <person name="Bell-Sakyi L."/>
            <person name="Cui X.M."/>
            <person name="Yuan T.T."/>
            <person name="Jiang B.G."/>
            <person name="Yang W.F."/>
            <person name="Lam T.T."/>
            <person name="Chang Q.C."/>
            <person name="Ding S.J."/>
            <person name="Wang X.J."/>
            <person name="Zhu J.G."/>
            <person name="Ruan X.D."/>
            <person name="Zhao L."/>
            <person name="Wei J.T."/>
            <person name="Ye R.Z."/>
            <person name="Que T.C."/>
            <person name="Du C.H."/>
            <person name="Zhou Y.H."/>
            <person name="Cheng J.X."/>
            <person name="Dai P.F."/>
            <person name="Guo W.B."/>
            <person name="Han X.H."/>
            <person name="Huang E.J."/>
            <person name="Li L.F."/>
            <person name="Wei W."/>
            <person name="Gao Y.C."/>
            <person name="Liu J.Z."/>
            <person name="Shao H.Z."/>
            <person name="Wang X."/>
            <person name="Wang C.C."/>
            <person name="Yang T.C."/>
            <person name="Huo Q.B."/>
            <person name="Li W."/>
            <person name="Chen H.Y."/>
            <person name="Chen S.E."/>
            <person name="Zhou L.G."/>
            <person name="Ni X.B."/>
            <person name="Tian J.H."/>
            <person name="Sheng Y."/>
            <person name="Liu T."/>
            <person name="Pan Y.S."/>
            <person name="Xia L.Y."/>
            <person name="Li J."/>
            <person name="Zhao F."/>
            <person name="Cao W.C."/>
        </authorList>
    </citation>
    <scope>NUCLEOTIDE SEQUENCE</scope>
    <source>
        <strain evidence="2">Rmic-2018</strain>
    </source>
</reference>
<evidence type="ECO:0000313" key="2">
    <source>
        <dbReference type="EMBL" id="KAH8026094.1"/>
    </source>
</evidence>